<dbReference type="UniPathway" id="UPA00241">
    <property type="reaction ID" value="UER00356"/>
</dbReference>
<keyword evidence="4 5" id="KW-0173">Coenzyme A biosynthesis</keyword>
<evidence type="ECO:0000256" key="6">
    <source>
        <dbReference type="NCBIfam" id="TIGR00152"/>
    </source>
</evidence>
<comment type="similarity">
    <text evidence="1 5">Belongs to the CoaE family.</text>
</comment>
<keyword evidence="5 7" id="KW-0418">Kinase</keyword>
<dbReference type="AlphaFoldDB" id="Q2CJU7"/>
<evidence type="ECO:0000313" key="8">
    <source>
        <dbReference type="Proteomes" id="UP000003635"/>
    </source>
</evidence>
<dbReference type="SUPFAM" id="SSF52540">
    <property type="entry name" value="P-loop containing nucleoside triphosphate hydrolases"/>
    <property type="match status" value="1"/>
</dbReference>
<comment type="caution">
    <text evidence="7">The sequence shown here is derived from an EMBL/GenBank/DDBJ whole genome shotgun (WGS) entry which is preliminary data.</text>
</comment>
<dbReference type="InterPro" id="IPR001977">
    <property type="entry name" value="Depp_CoAkinase"/>
</dbReference>
<dbReference type="EMBL" id="AAOT01000001">
    <property type="protein sequence ID" value="EAR53042.1"/>
    <property type="molecule type" value="Genomic_DNA"/>
</dbReference>
<evidence type="ECO:0000313" key="7">
    <source>
        <dbReference type="EMBL" id="EAR53042.1"/>
    </source>
</evidence>
<comment type="pathway">
    <text evidence="5">Cofactor biosynthesis; coenzyme A biosynthesis; CoA from (R)-pantothenate: step 5/5.</text>
</comment>
<dbReference type="GO" id="GO:0004140">
    <property type="term" value="F:dephospho-CoA kinase activity"/>
    <property type="evidence" value="ECO:0007669"/>
    <property type="project" value="UniProtKB-UniRule"/>
</dbReference>
<evidence type="ECO:0000256" key="5">
    <source>
        <dbReference type="HAMAP-Rule" id="MF_00376"/>
    </source>
</evidence>
<dbReference type="NCBIfam" id="TIGR00152">
    <property type="entry name" value="dephospho-CoA kinase"/>
    <property type="match status" value="1"/>
</dbReference>
<dbReference type="PANTHER" id="PTHR10695:SF46">
    <property type="entry name" value="BIFUNCTIONAL COENZYME A SYNTHASE-RELATED"/>
    <property type="match status" value="1"/>
</dbReference>
<evidence type="ECO:0000256" key="4">
    <source>
        <dbReference type="ARBA" id="ARBA00022993"/>
    </source>
</evidence>
<keyword evidence="5" id="KW-0963">Cytoplasm</keyword>
<evidence type="ECO:0000256" key="2">
    <source>
        <dbReference type="ARBA" id="ARBA00022741"/>
    </source>
</evidence>
<sequence>MSKRKGWALGLTGSIGMGKSTTAAMFRDEGLPVWDADTAVHRLYARGGAAVGPIATAFPAAIRDDAVSREALKELIAQDATVLAEIEALVHPLVLADRNRFLAETETQISVCDIPLLYETGADATMDSVAVVTVPLEVQKQRVLARPDMTEAHFQAILARQMPDAEKRRRADHIIETLTLEGAKAQVVALIAELRERIARA</sequence>
<keyword evidence="8" id="KW-1185">Reference proteome</keyword>
<dbReference type="InterPro" id="IPR027417">
    <property type="entry name" value="P-loop_NTPase"/>
</dbReference>
<keyword evidence="3 5" id="KW-0067">ATP-binding</keyword>
<keyword evidence="2 5" id="KW-0547">Nucleotide-binding</keyword>
<dbReference type="RefSeq" id="WP_007255776.1">
    <property type="nucleotide sequence ID" value="NZ_CH724107.1"/>
</dbReference>
<keyword evidence="5" id="KW-0808">Transferase</keyword>
<reference evidence="7 8" key="1">
    <citation type="journal article" date="2010" name="J. Bacteriol.">
        <title>Genome sequences of Oceanicola granulosus HTCC2516(T) and Oceanicola batsensis HTCC2597(TDelta).</title>
        <authorList>
            <person name="Thrash J.C."/>
            <person name="Cho J.C."/>
            <person name="Vergin K.L."/>
            <person name="Giovannoni S.J."/>
        </authorList>
    </citation>
    <scope>NUCLEOTIDE SEQUENCE [LARGE SCALE GENOMIC DNA]</scope>
    <source>
        <strain evidence="8">ATCC BAA-861 / DSM 15982 / KCTC 12143 / HTCC2516</strain>
    </source>
</reference>
<dbReference type="Proteomes" id="UP000003635">
    <property type="component" value="Unassembled WGS sequence"/>
</dbReference>
<dbReference type="STRING" id="314256.OG2516_11281"/>
<dbReference type="GO" id="GO:0005524">
    <property type="term" value="F:ATP binding"/>
    <property type="evidence" value="ECO:0007669"/>
    <property type="project" value="UniProtKB-UniRule"/>
</dbReference>
<dbReference type="CDD" id="cd02022">
    <property type="entry name" value="DPCK"/>
    <property type="match status" value="1"/>
</dbReference>
<evidence type="ECO:0000256" key="3">
    <source>
        <dbReference type="ARBA" id="ARBA00022840"/>
    </source>
</evidence>
<dbReference type="GO" id="GO:0005737">
    <property type="term" value="C:cytoplasm"/>
    <property type="evidence" value="ECO:0007669"/>
    <property type="project" value="UniProtKB-SubCell"/>
</dbReference>
<dbReference type="HAMAP" id="MF_00376">
    <property type="entry name" value="Dephospho_CoA_kinase"/>
    <property type="match status" value="1"/>
</dbReference>
<organism evidence="7 8">
    <name type="scientific">Oceanicola granulosus (strain ATCC BAA-861 / DSM 15982 / KCTC 12143 / HTCC2516)</name>
    <dbReference type="NCBI Taxonomy" id="314256"/>
    <lineage>
        <taxon>Bacteria</taxon>
        <taxon>Pseudomonadati</taxon>
        <taxon>Pseudomonadota</taxon>
        <taxon>Alphaproteobacteria</taxon>
        <taxon>Rhodobacterales</taxon>
        <taxon>Roseobacteraceae</taxon>
        <taxon>Oceanicola</taxon>
    </lineage>
</organism>
<dbReference type="PANTHER" id="PTHR10695">
    <property type="entry name" value="DEPHOSPHO-COA KINASE-RELATED"/>
    <property type="match status" value="1"/>
</dbReference>
<accession>Q2CJU7</accession>
<dbReference type="HOGENOM" id="CLU_057180_3_0_5"/>
<dbReference type="PROSITE" id="PS51219">
    <property type="entry name" value="DPCK"/>
    <property type="match status" value="1"/>
</dbReference>
<dbReference type="Gene3D" id="3.40.50.300">
    <property type="entry name" value="P-loop containing nucleotide triphosphate hydrolases"/>
    <property type="match status" value="1"/>
</dbReference>
<dbReference type="EC" id="2.7.1.24" evidence="5 6"/>
<name>Q2CJU7_OCEGH</name>
<comment type="subcellular location">
    <subcellularLocation>
        <location evidence="5">Cytoplasm</location>
    </subcellularLocation>
</comment>
<dbReference type="OrthoDB" id="9812943at2"/>
<dbReference type="Pfam" id="PF01121">
    <property type="entry name" value="CoaE"/>
    <property type="match status" value="1"/>
</dbReference>
<dbReference type="eggNOG" id="COG0237">
    <property type="taxonomic scope" value="Bacteria"/>
</dbReference>
<protein>
    <recommendedName>
        <fullName evidence="5 6">Dephospho-CoA kinase</fullName>
        <ecNumber evidence="5 6">2.7.1.24</ecNumber>
    </recommendedName>
    <alternativeName>
        <fullName evidence="5">Dephosphocoenzyme A kinase</fullName>
    </alternativeName>
</protein>
<evidence type="ECO:0000256" key="1">
    <source>
        <dbReference type="ARBA" id="ARBA00009018"/>
    </source>
</evidence>
<comment type="catalytic activity">
    <reaction evidence="5">
        <text>3'-dephospho-CoA + ATP = ADP + CoA + H(+)</text>
        <dbReference type="Rhea" id="RHEA:18245"/>
        <dbReference type="ChEBI" id="CHEBI:15378"/>
        <dbReference type="ChEBI" id="CHEBI:30616"/>
        <dbReference type="ChEBI" id="CHEBI:57287"/>
        <dbReference type="ChEBI" id="CHEBI:57328"/>
        <dbReference type="ChEBI" id="CHEBI:456216"/>
        <dbReference type="EC" id="2.7.1.24"/>
    </reaction>
</comment>
<proteinExistence type="inferred from homology"/>
<gene>
    <name evidence="5" type="primary">coaE</name>
    <name evidence="7" type="ORF">OG2516_11281</name>
</gene>
<comment type="function">
    <text evidence="5">Catalyzes the phosphorylation of the 3'-hydroxyl group of dephosphocoenzyme A to form coenzyme A.</text>
</comment>
<feature type="binding site" evidence="5">
    <location>
        <begin position="16"/>
        <end position="21"/>
    </location>
    <ligand>
        <name>ATP</name>
        <dbReference type="ChEBI" id="CHEBI:30616"/>
    </ligand>
</feature>
<dbReference type="GO" id="GO:0015937">
    <property type="term" value="P:coenzyme A biosynthetic process"/>
    <property type="evidence" value="ECO:0007669"/>
    <property type="project" value="UniProtKB-UniRule"/>
</dbReference>